<proteinExistence type="predicted"/>
<dbReference type="eggNOG" id="COG0489">
    <property type="taxonomic scope" value="Bacteria"/>
</dbReference>
<evidence type="ECO:0000313" key="4">
    <source>
        <dbReference type="EMBL" id="ACB85821.1"/>
    </source>
</evidence>
<dbReference type="KEGG" id="nth:Nther_2255"/>
<dbReference type="PANTHER" id="PTHR32309">
    <property type="entry name" value="TYROSINE-PROTEIN KINASE"/>
    <property type="match status" value="1"/>
</dbReference>
<organism evidence="4 5">
    <name type="scientific">Natranaerobius thermophilus (strain ATCC BAA-1301 / DSM 18059 / JW/NM-WN-LF)</name>
    <dbReference type="NCBI Taxonomy" id="457570"/>
    <lineage>
        <taxon>Bacteria</taxon>
        <taxon>Bacillati</taxon>
        <taxon>Bacillota</taxon>
        <taxon>Clostridia</taxon>
        <taxon>Natranaerobiales</taxon>
        <taxon>Natranaerobiaceae</taxon>
        <taxon>Natranaerobius</taxon>
    </lineage>
</organism>
<dbReference type="Pfam" id="PF01656">
    <property type="entry name" value="CbiA"/>
    <property type="match status" value="1"/>
</dbReference>
<dbReference type="EMBL" id="CP001034">
    <property type="protein sequence ID" value="ACB85821.1"/>
    <property type="molecule type" value="Genomic_DNA"/>
</dbReference>
<dbReference type="PANTHER" id="PTHR32309:SF13">
    <property type="entry name" value="FERRIC ENTEROBACTIN TRANSPORT PROTEIN FEPE"/>
    <property type="match status" value="1"/>
</dbReference>
<reference evidence="4 5" key="2">
    <citation type="journal article" date="2011" name="J. Bacteriol.">
        <title>Complete genome sequence of the anaerobic, halophilic alkalithermophile Natranaerobius thermophilus JW/NM-WN-LF.</title>
        <authorList>
            <person name="Zhao B."/>
            <person name="Mesbah N.M."/>
            <person name="Dalin E."/>
            <person name="Goodwin L."/>
            <person name="Nolan M."/>
            <person name="Pitluck S."/>
            <person name="Chertkov O."/>
            <person name="Brettin T.S."/>
            <person name="Han J."/>
            <person name="Larimer F.W."/>
            <person name="Land M.L."/>
            <person name="Hauser L."/>
            <person name="Kyrpides N."/>
            <person name="Wiegel J."/>
        </authorList>
    </citation>
    <scope>NUCLEOTIDE SEQUENCE [LARGE SCALE GENOMIC DNA]</scope>
    <source>
        <strain evidence="5">ATCC BAA-1301 / DSM 18059 / JW/NM-WN-LF</strain>
    </source>
</reference>
<dbReference type="STRING" id="457570.Nther_2255"/>
<evidence type="ECO:0000313" key="5">
    <source>
        <dbReference type="Proteomes" id="UP000001683"/>
    </source>
</evidence>
<dbReference type="InParanoid" id="B2A853"/>
<dbReference type="AlphaFoldDB" id="B2A853"/>
<dbReference type="CDD" id="cd05387">
    <property type="entry name" value="BY-kinase"/>
    <property type="match status" value="1"/>
</dbReference>
<dbReference type="GO" id="GO:0005886">
    <property type="term" value="C:plasma membrane"/>
    <property type="evidence" value="ECO:0007669"/>
    <property type="project" value="TreeGrafter"/>
</dbReference>
<dbReference type="Proteomes" id="UP000001683">
    <property type="component" value="Chromosome"/>
</dbReference>
<dbReference type="SUPFAM" id="SSF52540">
    <property type="entry name" value="P-loop containing nucleoside triphosphate hydrolases"/>
    <property type="match status" value="1"/>
</dbReference>
<dbReference type="HOGENOM" id="CLU_052027_2_1_9"/>
<dbReference type="InterPro" id="IPR050445">
    <property type="entry name" value="Bact_polysacc_biosynth/exp"/>
</dbReference>
<name>B2A853_NATTJ</name>
<dbReference type="RefSeq" id="WP_012448672.1">
    <property type="nucleotide sequence ID" value="NC_010718.1"/>
</dbReference>
<dbReference type="GO" id="GO:0004713">
    <property type="term" value="F:protein tyrosine kinase activity"/>
    <property type="evidence" value="ECO:0007669"/>
    <property type="project" value="TreeGrafter"/>
</dbReference>
<keyword evidence="1" id="KW-0547">Nucleotide-binding</keyword>
<reference evidence="4 5" key="1">
    <citation type="submission" date="2008-04" db="EMBL/GenBank/DDBJ databases">
        <title>Complete sequence of chromosome of Natranaerobius thermophilus JW/NM-WN-LF.</title>
        <authorList>
            <consortium name="US DOE Joint Genome Institute"/>
            <person name="Copeland A."/>
            <person name="Lucas S."/>
            <person name="Lapidus A."/>
            <person name="Glavina del Rio T."/>
            <person name="Dalin E."/>
            <person name="Tice H."/>
            <person name="Bruce D."/>
            <person name="Goodwin L."/>
            <person name="Pitluck S."/>
            <person name="Chertkov O."/>
            <person name="Brettin T."/>
            <person name="Detter J.C."/>
            <person name="Han C."/>
            <person name="Kuske C.R."/>
            <person name="Schmutz J."/>
            <person name="Larimer F."/>
            <person name="Land M."/>
            <person name="Hauser L."/>
            <person name="Kyrpides N."/>
            <person name="Lykidis A."/>
            <person name="Mesbah N.M."/>
            <person name="Wiegel J."/>
        </authorList>
    </citation>
    <scope>NUCLEOTIDE SEQUENCE [LARGE SCALE GENOMIC DNA]</scope>
    <source>
        <strain evidence="5">ATCC BAA-1301 / DSM 18059 / JW/NM-WN-LF</strain>
    </source>
</reference>
<dbReference type="InterPro" id="IPR005702">
    <property type="entry name" value="Wzc-like_C"/>
</dbReference>
<dbReference type="InterPro" id="IPR002586">
    <property type="entry name" value="CobQ/CobB/MinD/ParA_Nub-bd_dom"/>
</dbReference>
<protein>
    <submittedName>
        <fullName evidence="4">Capsular polysaccharide biosynthesis protein</fullName>
    </submittedName>
</protein>
<evidence type="ECO:0000259" key="3">
    <source>
        <dbReference type="Pfam" id="PF01656"/>
    </source>
</evidence>
<dbReference type="InterPro" id="IPR027417">
    <property type="entry name" value="P-loop_NTPase"/>
</dbReference>
<feature type="domain" description="CobQ/CobB/MinD/ParA nucleotide binding" evidence="3">
    <location>
        <begin position="30"/>
        <end position="79"/>
    </location>
</feature>
<keyword evidence="5" id="KW-1185">Reference proteome</keyword>
<dbReference type="OrthoDB" id="9794577at2"/>
<dbReference type="Gene3D" id="3.40.50.300">
    <property type="entry name" value="P-loop containing nucleotide triphosphate hydrolases"/>
    <property type="match status" value="1"/>
</dbReference>
<evidence type="ECO:0000256" key="2">
    <source>
        <dbReference type="ARBA" id="ARBA00022840"/>
    </source>
</evidence>
<sequence length="215" mass="24084">MKTPSDFPFSNEKKKTNLELYRIKQNLKSVMVTSSEDNTGKSTVAAKLAINDCRNDRKILLIDCDFQEPSQHSLFGVQDNPGFFDVIDNSSLQLSKVIQRPESFMDKPVDFLDTDYPDILTIGSLPKYPLDQLNSQSGQALLQQLSQKYHTIVIDAPCVYEETDLSTFASYLEGIVLVVSSQEASSNSEDDESKEDDTQNQLDKLQGKVLGVVFN</sequence>
<keyword evidence="2" id="KW-0067">ATP-binding</keyword>
<dbReference type="FunCoup" id="B2A853">
    <property type="interactions" value="28"/>
</dbReference>
<accession>B2A853</accession>
<evidence type="ECO:0000256" key="1">
    <source>
        <dbReference type="ARBA" id="ARBA00022741"/>
    </source>
</evidence>
<gene>
    <name evidence="4" type="ordered locus">Nther_2255</name>
</gene>